<accession>A0A3B0Z728</accession>
<dbReference type="PROSITE" id="PS51123">
    <property type="entry name" value="OMPA_2"/>
    <property type="match status" value="1"/>
</dbReference>
<keyword evidence="2" id="KW-0472">Membrane</keyword>
<evidence type="ECO:0000256" key="2">
    <source>
        <dbReference type="ARBA" id="ARBA00023136"/>
    </source>
</evidence>
<dbReference type="Pfam" id="PF00691">
    <property type="entry name" value="OmpA"/>
    <property type="match status" value="1"/>
</dbReference>
<feature type="domain" description="OmpA-like" evidence="4">
    <location>
        <begin position="86"/>
        <end position="203"/>
    </location>
</feature>
<sequence length="203" mass="22311">MRAISTLIATRTWVPALLIAGSIYGSHAIADEKNFGAQTPSVNEFVEALAQPPQPQLRFRGIKRISAAEVPVAAAIPEPTTAKVTATDESSSISMQLQFEFDSHRLTQGSKESLDNLSAALMTDGLVNFRFRIAGYTDASGGDKYNQSLSERRAESVRNYLVFRHSIDENRLDIIGLGEQELLDMDNPNSEINRRVAIMNLGE</sequence>
<reference evidence="5" key="1">
    <citation type="submission" date="2018-06" db="EMBL/GenBank/DDBJ databases">
        <authorList>
            <person name="Zhirakovskaya E."/>
        </authorList>
    </citation>
    <scope>NUCLEOTIDE SEQUENCE</scope>
</reference>
<name>A0A3B0Z728_9ZZZZ</name>
<organism evidence="5">
    <name type="scientific">hydrothermal vent metagenome</name>
    <dbReference type="NCBI Taxonomy" id="652676"/>
    <lineage>
        <taxon>unclassified sequences</taxon>
        <taxon>metagenomes</taxon>
        <taxon>ecological metagenomes</taxon>
    </lineage>
</organism>
<evidence type="ECO:0000256" key="1">
    <source>
        <dbReference type="ARBA" id="ARBA00004442"/>
    </source>
</evidence>
<keyword evidence="3" id="KW-0998">Cell outer membrane</keyword>
<comment type="subcellular location">
    <subcellularLocation>
        <location evidence="1">Cell outer membrane</location>
    </subcellularLocation>
</comment>
<dbReference type="PRINTS" id="PR01021">
    <property type="entry name" value="OMPADOMAIN"/>
</dbReference>
<dbReference type="PROSITE" id="PS01068">
    <property type="entry name" value="OMPA_1"/>
    <property type="match status" value="1"/>
</dbReference>
<dbReference type="InterPro" id="IPR036737">
    <property type="entry name" value="OmpA-like_sf"/>
</dbReference>
<proteinExistence type="predicted"/>
<dbReference type="PANTHER" id="PTHR30329:SF21">
    <property type="entry name" value="LIPOPROTEIN YIAD-RELATED"/>
    <property type="match status" value="1"/>
</dbReference>
<dbReference type="InterPro" id="IPR006664">
    <property type="entry name" value="OMP_bac"/>
</dbReference>
<dbReference type="InterPro" id="IPR006665">
    <property type="entry name" value="OmpA-like"/>
</dbReference>
<evidence type="ECO:0000259" key="4">
    <source>
        <dbReference type="PROSITE" id="PS51123"/>
    </source>
</evidence>
<dbReference type="AlphaFoldDB" id="A0A3B0Z728"/>
<evidence type="ECO:0000256" key="3">
    <source>
        <dbReference type="ARBA" id="ARBA00023237"/>
    </source>
</evidence>
<dbReference type="CDD" id="cd07185">
    <property type="entry name" value="OmpA_C-like"/>
    <property type="match status" value="1"/>
</dbReference>
<gene>
    <name evidence="5" type="ORF">MNBD_GAMMA16-203</name>
</gene>
<dbReference type="EMBL" id="UOFO01000032">
    <property type="protein sequence ID" value="VAW84003.1"/>
    <property type="molecule type" value="Genomic_DNA"/>
</dbReference>
<dbReference type="InterPro" id="IPR006690">
    <property type="entry name" value="OMPA-like_CS"/>
</dbReference>
<dbReference type="Gene3D" id="3.30.1330.60">
    <property type="entry name" value="OmpA-like domain"/>
    <property type="match status" value="1"/>
</dbReference>
<dbReference type="SUPFAM" id="SSF103088">
    <property type="entry name" value="OmpA-like"/>
    <property type="match status" value="1"/>
</dbReference>
<dbReference type="InterPro" id="IPR050330">
    <property type="entry name" value="Bact_OuterMem_StrucFunc"/>
</dbReference>
<dbReference type="GO" id="GO:0009279">
    <property type="term" value="C:cell outer membrane"/>
    <property type="evidence" value="ECO:0007669"/>
    <property type="project" value="UniProtKB-SubCell"/>
</dbReference>
<evidence type="ECO:0000313" key="5">
    <source>
        <dbReference type="EMBL" id="VAW84003.1"/>
    </source>
</evidence>
<protein>
    <recommendedName>
        <fullName evidence="4">OmpA-like domain-containing protein</fullName>
    </recommendedName>
</protein>
<dbReference type="PANTHER" id="PTHR30329">
    <property type="entry name" value="STATOR ELEMENT OF FLAGELLAR MOTOR COMPLEX"/>
    <property type="match status" value="1"/>
</dbReference>